<sequence>MAQISITWVSAHEEADTQILLYNNNPPTESQTNIILDALRSLSSQLEEIQRTIFNWEGTMADLKEQRDAITLKISQYQRILNPIRTVPDHVLRSIFRYYVDANVLIQDSLDPSHDTAWKLGQVCYLWRQVVLSSPSLWSDVTIRLPSALEYGLALERMQKRLTTHLSRAKGSPLTISLNTECTLRPAIPFMAIIASHSENIIDLCLMPKEDNLSVIHSMSSMVMGLLPLLQRLTVDFGTSTQRYLPLVYPFSDGFSIAPQLREVTIFGDYSNLPSLLELPWDQIACFRSRFESSFVAENPYTFVPRMTNLQEFFSRRVISHDVLTSSIPYTTLHHLQKLCLQTGAGSARAVNELLGQLDLPNLRELELHRATLTDTLRGFLSRHSSTLTFFSLTPRESDHLDSDDTIIGCMKLLPGLHALALDFASQPCIDALSEVEHDTMAPILVPNLRSLKLRMASTLDDDKCLIEMVETRMFKGLFRILVLDVDLIPDLNETTTGRLQELLAEGLLFEELSPSMPSSVFDVEMAE</sequence>
<dbReference type="Proteomes" id="UP001383192">
    <property type="component" value="Unassembled WGS sequence"/>
</dbReference>
<evidence type="ECO:0000256" key="1">
    <source>
        <dbReference type="SAM" id="Coils"/>
    </source>
</evidence>
<evidence type="ECO:0008006" key="4">
    <source>
        <dbReference type="Google" id="ProtNLM"/>
    </source>
</evidence>
<dbReference type="Gene3D" id="1.20.1280.50">
    <property type="match status" value="1"/>
</dbReference>
<dbReference type="Gene3D" id="3.80.10.10">
    <property type="entry name" value="Ribonuclease Inhibitor"/>
    <property type="match status" value="1"/>
</dbReference>
<protein>
    <recommendedName>
        <fullName evidence="4">F-box domain-containing protein</fullName>
    </recommendedName>
</protein>
<accession>A0AAW0BSC7</accession>
<keyword evidence="3" id="KW-1185">Reference proteome</keyword>
<keyword evidence="1" id="KW-0175">Coiled coil</keyword>
<feature type="coiled-coil region" evidence="1">
    <location>
        <begin position="46"/>
        <end position="80"/>
    </location>
</feature>
<gene>
    <name evidence="2" type="ORF">VNI00_014526</name>
</gene>
<dbReference type="InterPro" id="IPR032675">
    <property type="entry name" value="LRR_dom_sf"/>
</dbReference>
<dbReference type="EMBL" id="JAYKXP010000082">
    <property type="protein sequence ID" value="KAK7029493.1"/>
    <property type="molecule type" value="Genomic_DNA"/>
</dbReference>
<organism evidence="2 3">
    <name type="scientific">Paramarasmius palmivorus</name>
    <dbReference type="NCBI Taxonomy" id="297713"/>
    <lineage>
        <taxon>Eukaryota</taxon>
        <taxon>Fungi</taxon>
        <taxon>Dikarya</taxon>
        <taxon>Basidiomycota</taxon>
        <taxon>Agaricomycotina</taxon>
        <taxon>Agaricomycetes</taxon>
        <taxon>Agaricomycetidae</taxon>
        <taxon>Agaricales</taxon>
        <taxon>Marasmiineae</taxon>
        <taxon>Marasmiaceae</taxon>
        <taxon>Paramarasmius</taxon>
    </lineage>
</organism>
<proteinExistence type="predicted"/>
<reference evidence="2 3" key="1">
    <citation type="submission" date="2024-01" db="EMBL/GenBank/DDBJ databases">
        <title>A draft genome for a cacao thread blight-causing isolate of Paramarasmius palmivorus.</title>
        <authorList>
            <person name="Baruah I.K."/>
            <person name="Bukari Y."/>
            <person name="Amoako-Attah I."/>
            <person name="Meinhardt L.W."/>
            <person name="Bailey B.A."/>
            <person name="Cohen S.P."/>
        </authorList>
    </citation>
    <scope>NUCLEOTIDE SEQUENCE [LARGE SCALE GENOMIC DNA]</scope>
    <source>
        <strain evidence="2 3">GH-12</strain>
    </source>
</reference>
<dbReference type="AlphaFoldDB" id="A0AAW0BSC7"/>
<evidence type="ECO:0000313" key="3">
    <source>
        <dbReference type="Proteomes" id="UP001383192"/>
    </source>
</evidence>
<comment type="caution">
    <text evidence="2">The sequence shown here is derived from an EMBL/GenBank/DDBJ whole genome shotgun (WGS) entry which is preliminary data.</text>
</comment>
<name>A0AAW0BSC7_9AGAR</name>
<evidence type="ECO:0000313" key="2">
    <source>
        <dbReference type="EMBL" id="KAK7029493.1"/>
    </source>
</evidence>